<keyword evidence="4 6" id="KW-0472">Membrane</keyword>
<feature type="transmembrane region" description="Helical" evidence="6">
    <location>
        <begin position="209"/>
        <end position="232"/>
    </location>
</feature>
<evidence type="ECO:0000256" key="5">
    <source>
        <dbReference type="SAM" id="MobiDB-lite"/>
    </source>
</evidence>
<feature type="compositionally biased region" description="Polar residues" evidence="5">
    <location>
        <begin position="808"/>
        <end position="824"/>
    </location>
</feature>
<dbReference type="PANTHER" id="PTHR39469">
    <property type="entry name" value="CHROMOSOME 1, WHOLE GENOME SHOTGUN SEQUENCE"/>
    <property type="match status" value="1"/>
</dbReference>
<keyword evidence="7" id="KW-0732">Signal</keyword>
<dbReference type="GO" id="GO:0016020">
    <property type="term" value="C:membrane"/>
    <property type="evidence" value="ECO:0007669"/>
    <property type="project" value="UniProtKB-SubCell"/>
</dbReference>
<evidence type="ECO:0000256" key="2">
    <source>
        <dbReference type="ARBA" id="ARBA00022692"/>
    </source>
</evidence>
<feature type="region of interest" description="Disordered" evidence="5">
    <location>
        <begin position="895"/>
        <end position="930"/>
    </location>
</feature>
<comment type="subcellular location">
    <subcellularLocation>
        <location evidence="1">Membrane</location>
        <topology evidence="1">Multi-pass membrane protein</topology>
    </subcellularLocation>
</comment>
<dbReference type="Pfam" id="PF13886">
    <property type="entry name" value="TM7S3_TM198"/>
    <property type="match status" value="1"/>
</dbReference>
<feature type="chain" id="PRO_5042598144" description="TM7S3/TM198-like domain-containing protein" evidence="7">
    <location>
        <begin position="25"/>
        <end position="1058"/>
    </location>
</feature>
<proteinExistence type="predicted"/>
<evidence type="ECO:0000256" key="4">
    <source>
        <dbReference type="ARBA" id="ARBA00023136"/>
    </source>
</evidence>
<feature type="transmembrane region" description="Helical" evidence="6">
    <location>
        <begin position="131"/>
        <end position="152"/>
    </location>
</feature>
<keyword evidence="10" id="KW-1185">Reference proteome</keyword>
<feature type="region of interest" description="Disordered" evidence="5">
    <location>
        <begin position="495"/>
        <end position="521"/>
    </location>
</feature>
<evidence type="ECO:0000313" key="10">
    <source>
        <dbReference type="Proteomes" id="UP001239445"/>
    </source>
</evidence>
<feature type="signal peptide" evidence="7">
    <location>
        <begin position="1"/>
        <end position="24"/>
    </location>
</feature>
<feature type="domain" description="TM7S3/TM198-like" evidence="8">
    <location>
        <begin position="109"/>
        <end position="312"/>
    </location>
</feature>
<feature type="compositionally biased region" description="Low complexity" evidence="5">
    <location>
        <begin position="741"/>
        <end position="763"/>
    </location>
</feature>
<evidence type="ECO:0000313" key="9">
    <source>
        <dbReference type="EMBL" id="KAK1750729.1"/>
    </source>
</evidence>
<dbReference type="AlphaFoldDB" id="A0AAJ0B2Z2"/>
<feature type="compositionally biased region" description="Polar residues" evidence="5">
    <location>
        <begin position="895"/>
        <end position="905"/>
    </location>
</feature>
<dbReference type="InterPro" id="IPR025256">
    <property type="entry name" value="TM7S3/TM198-like_dom"/>
</dbReference>
<feature type="compositionally biased region" description="Low complexity" evidence="5">
    <location>
        <begin position="640"/>
        <end position="670"/>
    </location>
</feature>
<reference evidence="9" key="1">
    <citation type="submission" date="2023-06" db="EMBL/GenBank/DDBJ databases">
        <title>Genome-scale phylogeny and comparative genomics of the fungal order Sordariales.</title>
        <authorList>
            <consortium name="Lawrence Berkeley National Laboratory"/>
            <person name="Hensen N."/>
            <person name="Bonometti L."/>
            <person name="Westerberg I."/>
            <person name="Brannstrom I.O."/>
            <person name="Guillou S."/>
            <person name="Cros-Aarteil S."/>
            <person name="Calhoun S."/>
            <person name="Haridas S."/>
            <person name="Kuo A."/>
            <person name="Mondo S."/>
            <person name="Pangilinan J."/>
            <person name="Riley R."/>
            <person name="Labutti K."/>
            <person name="Andreopoulos B."/>
            <person name="Lipzen A."/>
            <person name="Chen C."/>
            <person name="Yanf M."/>
            <person name="Daum C."/>
            <person name="Ng V."/>
            <person name="Clum A."/>
            <person name="Steindorff A."/>
            <person name="Ohm R."/>
            <person name="Martin F."/>
            <person name="Silar P."/>
            <person name="Natvig D."/>
            <person name="Lalanne C."/>
            <person name="Gautier V."/>
            <person name="Ament-Velasquez S.L."/>
            <person name="Kruys A."/>
            <person name="Hutchinson M.I."/>
            <person name="Powell A.J."/>
            <person name="Barry K."/>
            <person name="Miller A.N."/>
            <person name="Grigoriev I.V."/>
            <person name="Debuchy R."/>
            <person name="Gladieux P."/>
            <person name="Thoren M.H."/>
            <person name="Johannesson H."/>
        </authorList>
    </citation>
    <scope>NUCLEOTIDE SEQUENCE</scope>
    <source>
        <strain evidence="9">PSN4</strain>
    </source>
</reference>
<evidence type="ECO:0000256" key="1">
    <source>
        <dbReference type="ARBA" id="ARBA00004141"/>
    </source>
</evidence>
<feature type="region of interest" description="Disordered" evidence="5">
    <location>
        <begin position="541"/>
        <end position="675"/>
    </location>
</feature>
<feature type="transmembrane region" description="Helical" evidence="6">
    <location>
        <begin position="239"/>
        <end position="257"/>
    </location>
</feature>
<feature type="transmembrane region" description="Helical" evidence="6">
    <location>
        <begin position="158"/>
        <end position="180"/>
    </location>
</feature>
<feature type="region of interest" description="Disordered" evidence="5">
    <location>
        <begin position="54"/>
        <end position="73"/>
    </location>
</feature>
<name>A0AAJ0B2Z2_9PEZI</name>
<keyword evidence="2 6" id="KW-0812">Transmembrane</keyword>
<feature type="compositionally biased region" description="Basic and acidic residues" evidence="5">
    <location>
        <begin position="547"/>
        <end position="560"/>
    </location>
</feature>
<gene>
    <name evidence="9" type="ORF">QBC47DRAFT_455132</name>
</gene>
<feature type="transmembrane region" description="Helical" evidence="6">
    <location>
        <begin position="105"/>
        <end position="124"/>
    </location>
</feature>
<evidence type="ECO:0000256" key="3">
    <source>
        <dbReference type="ARBA" id="ARBA00022989"/>
    </source>
</evidence>
<sequence>MKSFTFRHVGIVLSLWLLSSPVLAKPGLVRRQEPSLSTTGPTSTIPPAALLSTTLSTTTSPPSSSLQSTSTSAAASTTTSLDIASLSSPVPEGELPLEPVITPGWAVAGIILLLTGVVHALVGIKTKWLHAFFSTAFLTGLSTTVLIVYVMTLPVSNAIQGAYVVAVVCTGAVLGGMAVVFKEVTECLGCLLGGFCLSMWLLALQPGGLITGTGGKVGLIAAFTLAAFGLYFIKWTRTYGLIACISFSGATAAVLGIDCFSRAGLKEFWAYIWHLNDNLFPLGVNTYPMTRGIRVELAATILIWVAGIVSQLRVWRIIKERRAKRDAELAEDARNLQIEEEAVGRQVEEATARERRRWERVYGDGSAVRLADSSDSGVGDMESEKRARHNSGPSVSVTSRPQSSTGIDVDDGPPAVRAATPLSLEKALAVAESIPKNEKDGAVTVGVSEEALESGEYEEHPKATGDVSGPVPRAESLRFAIPPVVPLPFRIPESPVDSDRSSLATIADEEDIDPRTEKRSSRVEVLARRLSNGSAKILRSLSQRSKTKAEVVAEPTREESDSVAAHLDDLSSVGDGPVTERWSYIDASPGIGKAQEDAPSPGVNAGKTGGSLESPNEVKPEDVMLPASPVVGEPSAFSKTATQKQGTSSGSTSATSRRKSAASVDSAAASLTMGNLPPALSRVALSYRTNEWAKHLSAAEAPELELPQFEEPVPDEAPAPVDVNDLQQTAENASLPPALTRSGSAVGLSRSSSKGSETTVSSAEPLVRSRRTMSGTLKGRSLELLSQVIAEEPSSETIPRPKPPHELPSSTSTPNLYPSATYSPPQTLIGMRETLMRNKTSYSYLVSSPAVDTLTPIPSRPSSDAGSLYNYTPPPQNIDLDDVPLSQRRALLRQSSFNLNKSNSLIPPPPPSAETTPFDSHQPPRKSHIPPETVRQVQLQNFRSSVAADLRQTNTRNESPFMLAAAGGSPSLANLRSSFRSSPSPYGGGGRGEDIDRTIERQRSLLLGRKEAEAQRREMERAEAVRTQREFEERMRSGVLMGAHRDALRRMQGGVRDL</sequence>
<comment type="caution">
    <text evidence="9">The sequence shown here is derived from an EMBL/GenBank/DDBJ whole genome shotgun (WGS) entry which is preliminary data.</text>
</comment>
<dbReference type="EMBL" id="MU839845">
    <property type="protein sequence ID" value="KAK1750729.1"/>
    <property type="molecule type" value="Genomic_DNA"/>
</dbReference>
<evidence type="ECO:0000256" key="6">
    <source>
        <dbReference type="SAM" id="Phobius"/>
    </source>
</evidence>
<feature type="transmembrane region" description="Helical" evidence="6">
    <location>
        <begin position="187"/>
        <end position="203"/>
    </location>
</feature>
<organism evidence="9 10">
    <name type="scientific">Echria macrotheca</name>
    <dbReference type="NCBI Taxonomy" id="438768"/>
    <lineage>
        <taxon>Eukaryota</taxon>
        <taxon>Fungi</taxon>
        <taxon>Dikarya</taxon>
        <taxon>Ascomycota</taxon>
        <taxon>Pezizomycotina</taxon>
        <taxon>Sordariomycetes</taxon>
        <taxon>Sordariomycetidae</taxon>
        <taxon>Sordariales</taxon>
        <taxon>Schizotheciaceae</taxon>
        <taxon>Echria</taxon>
    </lineage>
</organism>
<keyword evidence="3 6" id="KW-1133">Transmembrane helix</keyword>
<feature type="compositionally biased region" description="Polar residues" evidence="5">
    <location>
        <begin position="391"/>
        <end position="406"/>
    </location>
</feature>
<feature type="region of interest" description="Disordered" evidence="5">
    <location>
        <begin position="701"/>
        <end position="824"/>
    </location>
</feature>
<accession>A0AAJ0B2Z2</accession>
<dbReference type="PANTHER" id="PTHR39469:SF1">
    <property type="entry name" value="DUF4203 DOMAIN-CONTAINING PROTEIN"/>
    <property type="match status" value="1"/>
</dbReference>
<feature type="region of interest" description="Disordered" evidence="5">
    <location>
        <begin position="369"/>
        <end position="417"/>
    </location>
</feature>
<feature type="region of interest" description="Disordered" evidence="5">
    <location>
        <begin position="449"/>
        <end position="469"/>
    </location>
</feature>
<evidence type="ECO:0000259" key="8">
    <source>
        <dbReference type="Pfam" id="PF13886"/>
    </source>
</evidence>
<dbReference type="Proteomes" id="UP001239445">
    <property type="component" value="Unassembled WGS sequence"/>
</dbReference>
<protein>
    <recommendedName>
        <fullName evidence="8">TM7S3/TM198-like domain-containing protein</fullName>
    </recommendedName>
</protein>
<evidence type="ECO:0000256" key="7">
    <source>
        <dbReference type="SAM" id="SignalP"/>
    </source>
</evidence>